<dbReference type="KEGG" id="vg:77948197"/>
<evidence type="ECO:0000313" key="2">
    <source>
        <dbReference type="Proteomes" id="UP000595896"/>
    </source>
</evidence>
<keyword evidence="2" id="KW-1185">Reference proteome</keyword>
<dbReference type="RefSeq" id="YP_010671935.1">
    <property type="nucleotide sequence ID" value="NC_070973.1"/>
</dbReference>
<organism evidence="1 2">
    <name type="scientific">Cronobacter phage A24</name>
    <dbReference type="NCBI Taxonomy" id="2795745"/>
    <lineage>
        <taxon>Viruses</taxon>
        <taxon>Duplodnaviria</taxon>
        <taxon>Heunggongvirae</taxon>
        <taxon>Uroviricota</taxon>
        <taxon>Caudoviricetes</taxon>
        <taxon>Grimontviridae</taxon>
        <taxon>Crifsvirus</taxon>
        <taxon>Crifsvirus A24</taxon>
    </lineage>
</organism>
<dbReference type="GeneID" id="77948197"/>
<sequence>MKKIIAVDIVEKELYHEGDDVPVKAGIFKVGDAVKIKNNNILSNTTSGTLQGFSVSPAKNLLAHVHWLVGAPPIKTLMQNVVLDRPQKFWLVAGDMEGQGHDASAHYTTGGLRDVRAGTHAPRTRYWNKDEAIRQATQMTISYGVRHLVFEAIIGCNGDSHFAL</sequence>
<protein>
    <submittedName>
        <fullName evidence="1">Uncharacterized protein</fullName>
    </submittedName>
</protein>
<evidence type="ECO:0000313" key="1">
    <source>
        <dbReference type="EMBL" id="QQG33687.1"/>
    </source>
</evidence>
<reference evidence="1 2" key="1">
    <citation type="submission" date="2020-12" db="EMBL/GenBank/DDBJ databases">
        <authorList>
            <person name="Luo D."/>
            <person name="Li C."/>
            <person name="Zeng H."/>
        </authorList>
    </citation>
    <scope>NUCLEOTIDE SEQUENCE [LARGE SCALE GENOMIC DNA]</scope>
</reference>
<dbReference type="Proteomes" id="UP000595896">
    <property type="component" value="Segment"/>
</dbReference>
<proteinExistence type="predicted"/>
<dbReference type="EMBL" id="MW343794">
    <property type="protein sequence ID" value="QQG33687.1"/>
    <property type="molecule type" value="Genomic_DNA"/>
</dbReference>
<accession>A0A7T5QXP5</accession>
<name>A0A7T5QXP5_9CAUD</name>